<feature type="signal peptide" evidence="1">
    <location>
        <begin position="1"/>
        <end position="16"/>
    </location>
</feature>
<gene>
    <name evidence="2" type="ORF">P171DRAFT_100427</name>
</gene>
<dbReference type="OrthoDB" id="1193027at2759"/>
<sequence length="279" mass="30971">MRSSQCIFFLLPFATAWPYSKHQGYGTSTIQLHENLQDAWYTKYTKDNQSEVTTLPTKNRLAVPGDPTRVYSCVGPRAEDFPGQDKWLTLDQLWAINEPVIETVNGGSTYNDDLQIAIKEVASDSKVDARLILAIIMQESSGNISIHCTETTACGLMQHRGSAPFSAYNPKISIKNMIEDGIYGTPGVPGFLSYFNCDASAPSELTWVNTQLINGNPYAAAHVYNTGHIDDVNLSTDKGKSNYYAHDILSRLQGWNGWKGGCEKSRGCDRLGFGKRHCW</sequence>
<dbReference type="Gene3D" id="1.10.530.10">
    <property type="match status" value="1"/>
</dbReference>
<feature type="chain" id="PRO_5040383343" description="Transglycosylase SLT domain-containing protein" evidence="1">
    <location>
        <begin position="17"/>
        <end position="279"/>
    </location>
</feature>
<dbReference type="SUPFAM" id="SSF53955">
    <property type="entry name" value="Lysozyme-like"/>
    <property type="match status" value="1"/>
</dbReference>
<protein>
    <recommendedName>
        <fullName evidence="4">Transglycosylase SLT domain-containing protein</fullName>
    </recommendedName>
</protein>
<accession>A0A9P4PBK9</accession>
<dbReference type="Proteomes" id="UP000799764">
    <property type="component" value="Unassembled WGS sequence"/>
</dbReference>
<evidence type="ECO:0000256" key="1">
    <source>
        <dbReference type="SAM" id="SignalP"/>
    </source>
</evidence>
<evidence type="ECO:0000313" key="2">
    <source>
        <dbReference type="EMBL" id="KAF2440413.1"/>
    </source>
</evidence>
<keyword evidence="1" id="KW-0732">Signal</keyword>
<keyword evidence="3" id="KW-1185">Reference proteome</keyword>
<evidence type="ECO:0000313" key="3">
    <source>
        <dbReference type="Proteomes" id="UP000799764"/>
    </source>
</evidence>
<dbReference type="InterPro" id="IPR023346">
    <property type="entry name" value="Lysozyme-like_dom_sf"/>
</dbReference>
<reference evidence="2" key="1">
    <citation type="journal article" date="2020" name="Stud. Mycol.">
        <title>101 Dothideomycetes genomes: a test case for predicting lifestyles and emergence of pathogens.</title>
        <authorList>
            <person name="Haridas S."/>
            <person name="Albert R."/>
            <person name="Binder M."/>
            <person name="Bloem J."/>
            <person name="Labutti K."/>
            <person name="Salamov A."/>
            <person name="Andreopoulos B."/>
            <person name="Baker S."/>
            <person name="Barry K."/>
            <person name="Bills G."/>
            <person name="Bluhm B."/>
            <person name="Cannon C."/>
            <person name="Castanera R."/>
            <person name="Culley D."/>
            <person name="Daum C."/>
            <person name="Ezra D."/>
            <person name="Gonzalez J."/>
            <person name="Henrissat B."/>
            <person name="Kuo A."/>
            <person name="Liang C."/>
            <person name="Lipzen A."/>
            <person name="Lutzoni F."/>
            <person name="Magnuson J."/>
            <person name="Mondo S."/>
            <person name="Nolan M."/>
            <person name="Ohm R."/>
            <person name="Pangilinan J."/>
            <person name="Park H.-J."/>
            <person name="Ramirez L."/>
            <person name="Alfaro M."/>
            <person name="Sun H."/>
            <person name="Tritt A."/>
            <person name="Yoshinaga Y."/>
            <person name="Zwiers L.-H."/>
            <person name="Turgeon B."/>
            <person name="Goodwin S."/>
            <person name="Spatafora J."/>
            <person name="Crous P."/>
            <person name="Grigoriev I."/>
        </authorList>
    </citation>
    <scope>NUCLEOTIDE SEQUENCE</scope>
    <source>
        <strain evidence="2">CBS 690.94</strain>
    </source>
</reference>
<evidence type="ECO:0008006" key="4">
    <source>
        <dbReference type="Google" id="ProtNLM"/>
    </source>
</evidence>
<organism evidence="2 3">
    <name type="scientific">Karstenula rhodostoma CBS 690.94</name>
    <dbReference type="NCBI Taxonomy" id="1392251"/>
    <lineage>
        <taxon>Eukaryota</taxon>
        <taxon>Fungi</taxon>
        <taxon>Dikarya</taxon>
        <taxon>Ascomycota</taxon>
        <taxon>Pezizomycotina</taxon>
        <taxon>Dothideomycetes</taxon>
        <taxon>Pleosporomycetidae</taxon>
        <taxon>Pleosporales</taxon>
        <taxon>Massarineae</taxon>
        <taxon>Didymosphaeriaceae</taxon>
        <taxon>Karstenula</taxon>
    </lineage>
</organism>
<comment type="caution">
    <text evidence="2">The sequence shown here is derived from an EMBL/GenBank/DDBJ whole genome shotgun (WGS) entry which is preliminary data.</text>
</comment>
<dbReference type="AlphaFoldDB" id="A0A9P4PBK9"/>
<proteinExistence type="predicted"/>
<name>A0A9P4PBK9_9PLEO</name>
<dbReference type="EMBL" id="MU001507">
    <property type="protein sequence ID" value="KAF2440413.1"/>
    <property type="molecule type" value="Genomic_DNA"/>
</dbReference>